<dbReference type="AlphaFoldDB" id="J9C604"/>
<sequence length="43" mass="5117">MTEIPPWPLPLSIFRRKWSLPVSIQKIFLTAWSRSSINVHRRA</sequence>
<proteinExistence type="predicted"/>
<gene>
    <name evidence="1" type="ORF">EVA_16622</name>
</gene>
<name>J9C604_9ZZZZ</name>
<accession>J9C604</accession>
<protein>
    <submittedName>
        <fullName evidence="1">Uncharacterized protein</fullName>
    </submittedName>
</protein>
<evidence type="ECO:0000313" key="1">
    <source>
        <dbReference type="EMBL" id="EJW95270.1"/>
    </source>
</evidence>
<dbReference type="EMBL" id="AMCI01005909">
    <property type="protein sequence ID" value="EJW95270.1"/>
    <property type="molecule type" value="Genomic_DNA"/>
</dbReference>
<comment type="caution">
    <text evidence="1">The sequence shown here is derived from an EMBL/GenBank/DDBJ whole genome shotgun (WGS) entry which is preliminary data.</text>
</comment>
<organism evidence="1">
    <name type="scientific">gut metagenome</name>
    <dbReference type="NCBI Taxonomy" id="749906"/>
    <lineage>
        <taxon>unclassified sequences</taxon>
        <taxon>metagenomes</taxon>
        <taxon>organismal metagenomes</taxon>
    </lineage>
</organism>
<reference evidence="1" key="1">
    <citation type="journal article" date="2012" name="PLoS ONE">
        <title>Gene sets for utilization of primary and secondary nutrition supplies in the distal gut of endangered iberian lynx.</title>
        <authorList>
            <person name="Alcaide M."/>
            <person name="Messina E."/>
            <person name="Richter M."/>
            <person name="Bargiela R."/>
            <person name="Peplies J."/>
            <person name="Huws S.A."/>
            <person name="Newbold C.J."/>
            <person name="Golyshin P.N."/>
            <person name="Simon M.A."/>
            <person name="Lopez G."/>
            <person name="Yakimov M.M."/>
            <person name="Ferrer M."/>
        </authorList>
    </citation>
    <scope>NUCLEOTIDE SEQUENCE</scope>
</reference>